<keyword evidence="14" id="KW-0627">Porphyrin biosynthesis</keyword>
<dbReference type="GO" id="GO:0051539">
    <property type="term" value="F:4 iron, 4 sulfur cluster binding"/>
    <property type="evidence" value="ECO:0007669"/>
    <property type="project" value="UniProtKB-KW"/>
</dbReference>
<evidence type="ECO:0000256" key="2">
    <source>
        <dbReference type="ARBA" id="ARBA00004496"/>
    </source>
</evidence>
<dbReference type="SFLD" id="SFLDS00029">
    <property type="entry name" value="Radical_SAM"/>
    <property type="match status" value="1"/>
</dbReference>
<gene>
    <name evidence="17" type="ORF">METZ01_LOCUS137109</name>
</gene>
<dbReference type="PANTHER" id="PTHR13932:SF6">
    <property type="entry name" value="OXYGEN-INDEPENDENT COPROPORPHYRINOGEN III OXIDASE"/>
    <property type="match status" value="1"/>
</dbReference>
<dbReference type="InterPro" id="IPR034505">
    <property type="entry name" value="Coproporphyrinogen-III_oxidase"/>
</dbReference>
<evidence type="ECO:0000256" key="10">
    <source>
        <dbReference type="ARBA" id="ARBA00022723"/>
    </source>
</evidence>
<feature type="domain" description="Radical SAM core" evidence="16">
    <location>
        <begin position="36"/>
        <end position="278"/>
    </location>
</feature>
<comment type="similarity">
    <text evidence="4">Belongs to the anaerobic coproporphyrinogen-III oxidase family.</text>
</comment>
<dbReference type="InterPro" id="IPR006638">
    <property type="entry name" value="Elp3/MiaA/NifB-like_rSAM"/>
</dbReference>
<organism evidence="17">
    <name type="scientific">marine metagenome</name>
    <dbReference type="NCBI Taxonomy" id="408172"/>
    <lineage>
        <taxon>unclassified sequences</taxon>
        <taxon>metagenomes</taxon>
        <taxon>ecological metagenomes</taxon>
    </lineage>
</organism>
<protein>
    <recommendedName>
        <fullName evidence="6">coproporphyrinogen dehydrogenase</fullName>
        <ecNumber evidence="6">1.3.98.3</ecNumber>
    </recommendedName>
</protein>
<dbReference type="EMBL" id="UINC01019951">
    <property type="protein sequence ID" value="SVA84255.1"/>
    <property type="molecule type" value="Genomic_DNA"/>
</dbReference>
<comment type="subcellular location">
    <subcellularLocation>
        <location evidence="2">Cytoplasm</location>
    </subcellularLocation>
</comment>
<sequence length="437" mass="49284">MVLQSRAVPRYTSYPTTPHFSETITSKTYESWLTALDSTVEASIYLHIPYCSSLCWFCGCYTKVIRQAPPIKSYLATLANEISSVSQKLNRPVSVNHIHFGGGSPNLLKSEDWETLMAHLKSKFHIVENASIAVELDPRNITKEYVSALSSIGVNRVSLGVQDLNQRVQIAINRIQSIEQVTRVVKWLKGNHIQNINIDLMYGLPHQTVKLVLDTVDKVVSLDPQRVTLFGYAHVPWMRHHQRMIPEETLPDIVEREKQAIVAAERLVREGFIKIGLDHFAKPDDNLSIALTEKRLRRNFQGYTDDISPILFGFGASAISQLPFGYAQNLSSIRQYTDVVHRGRLPITKGHALTSDDRIRADIIENLMCYLTADLNGDNQLIMGAQKKLKNLVDNGMCRLDEERIEVPESSRHLVRLVAAAFDDYLEGGKGRHTSAL</sequence>
<accession>A0A381Z4P3</accession>
<dbReference type="Pfam" id="PF04055">
    <property type="entry name" value="Radical_SAM"/>
    <property type="match status" value="1"/>
</dbReference>
<dbReference type="InterPro" id="IPR007197">
    <property type="entry name" value="rSAM"/>
</dbReference>
<dbReference type="SUPFAM" id="SSF102114">
    <property type="entry name" value="Radical SAM enzymes"/>
    <property type="match status" value="1"/>
</dbReference>
<evidence type="ECO:0000256" key="1">
    <source>
        <dbReference type="ARBA" id="ARBA00001966"/>
    </source>
</evidence>
<evidence type="ECO:0000313" key="17">
    <source>
        <dbReference type="EMBL" id="SVA84255.1"/>
    </source>
</evidence>
<dbReference type="UniPathway" id="UPA00251">
    <property type="reaction ID" value="UER00323"/>
</dbReference>
<evidence type="ECO:0000256" key="13">
    <source>
        <dbReference type="ARBA" id="ARBA00023014"/>
    </source>
</evidence>
<keyword evidence="7" id="KW-0004">4Fe-4S</keyword>
<evidence type="ECO:0000256" key="6">
    <source>
        <dbReference type="ARBA" id="ARBA00011912"/>
    </source>
</evidence>
<proteinExistence type="inferred from homology"/>
<evidence type="ECO:0000256" key="15">
    <source>
        <dbReference type="ARBA" id="ARBA00048321"/>
    </source>
</evidence>
<dbReference type="InterPro" id="IPR058240">
    <property type="entry name" value="rSAM_sf"/>
</dbReference>
<dbReference type="Gene3D" id="3.80.30.20">
    <property type="entry name" value="tm_1862 like domain"/>
    <property type="match status" value="1"/>
</dbReference>
<evidence type="ECO:0000256" key="12">
    <source>
        <dbReference type="ARBA" id="ARBA00023004"/>
    </source>
</evidence>
<dbReference type="GO" id="GO:0005737">
    <property type="term" value="C:cytoplasm"/>
    <property type="evidence" value="ECO:0007669"/>
    <property type="project" value="UniProtKB-SubCell"/>
</dbReference>
<dbReference type="GO" id="GO:0004109">
    <property type="term" value="F:coproporphyrinogen oxidase activity"/>
    <property type="evidence" value="ECO:0007669"/>
    <property type="project" value="InterPro"/>
</dbReference>
<comment type="subunit">
    <text evidence="5">Monomer.</text>
</comment>
<comment type="cofactor">
    <cofactor evidence="1">
        <name>[4Fe-4S] cluster</name>
        <dbReference type="ChEBI" id="CHEBI:49883"/>
    </cofactor>
</comment>
<dbReference type="GO" id="GO:0006782">
    <property type="term" value="P:protoporphyrinogen IX biosynthetic process"/>
    <property type="evidence" value="ECO:0007669"/>
    <property type="project" value="UniProtKB-UniPathway"/>
</dbReference>
<dbReference type="PROSITE" id="PS51918">
    <property type="entry name" value="RADICAL_SAM"/>
    <property type="match status" value="1"/>
</dbReference>
<keyword evidence="12" id="KW-0408">Iron</keyword>
<evidence type="ECO:0000256" key="8">
    <source>
        <dbReference type="ARBA" id="ARBA00022490"/>
    </source>
</evidence>
<dbReference type="EC" id="1.3.98.3" evidence="6"/>
<dbReference type="InterPro" id="IPR023404">
    <property type="entry name" value="rSAM_horseshoe"/>
</dbReference>
<dbReference type="InterPro" id="IPR004558">
    <property type="entry name" value="Coprogen_oxidase_HemN"/>
</dbReference>
<evidence type="ECO:0000259" key="16">
    <source>
        <dbReference type="PROSITE" id="PS51918"/>
    </source>
</evidence>
<evidence type="ECO:0000256" key="4">
    <source>
        <dbReference type="ARBA" id="ARBA00005493"/>
    </source>
</evidence>
<dbReference type="SFLD" id="SFLDG01065">
    <property type="entry name" value="anaerobic_coproporphyrinogen-I"/>
    <property type="match status" value="1"/>
</dbReference>
<dbReference type="PIRSF" id="PIRSF000167">
    <property type="entry name" value="HemN"/>
    <property type="match status" value="1"/>
</dbReference>
<evidence type="ECO:0000256" key="3">
    <source>
        <dbReference type="ARBA" id="ARBA00004785"/>
    </source>
</evidence>
<evidence type="ECO:0000256" key="9">
    <source>
        <dbReference type="ARBA" id="ARBA00022691"/>
    </source>
</evidence>
<name>A0A381Z4P3_9ZZZZ</name>
<dbReference type="AlphaFoldDB" id="A0A381Z4P3"/>
<evidence type="ECO:0000256" key="7">
    <source>
        <dbReference type="ARBA" id="ARBA00022485"/>
    </source>
</evidence>
<evidence type="ECO:0000256" key="11">
    <source>
        <dbReference type="ARBA" id="ARBA00023002"/>
    </source>
</evidence>
<evidence type="ECO:0000256" key="5">
    <source>
        <dbReference type="ARBA" id="ARBA00011245"/>
    </source>
</evidence>
<reference evidence="17" key="1">
    <citation type="submission" date="2018-05" db="EMBL/GenBank/DDBJ databases">
        <authorList>
            <person name="Lanie J.A."/>
            <person name="Ng W.-L."/>
            <person name="Kazmierczak K.M."/>
            <person name="Andrzejewski T.M."/>
            <person name="Davidsen T.M."/>
            <person name="Wayne K.J."/>
            <person name="Tettelin H."/>
            <person name="Glass J.I."/>
            <person name="Rusch D."/>
            <person name="Podicherti R."/>
            <person name="Tsui H.-C.T."/>
            <person name="Winkler M.E."/>
        </authorList>
    </citation>
    <scope>NUCLEOTIDE SEQUENCE</scope>
</reference>
<dbReference type="SMART" id="SM00729">
    <property type="entry name" value="Elp3"/>
    <property type="match status" value="1"/>
</dbReference>
<keyword evidence="9" id="KW-0949">S-adenosyl-L-methionine</keyword>
<dbReference type="Gene3D" id="1.10.10.920">
    <property type="match status" value="1"/>
</dbReference>
<dbReference type="GO" id="GO:0046872">
    <property type="term" value="F:metal ion binding"/>
    <property type="evidence" value="ECO:0007669"/>
    <property type="project" value="UniProtKB-KW"/>
</dbReference>
<dbReference type="PANTHER" id="PTHR13932">
    <property type="entry name" value="COPROPORPHYRINIGEN III OXIDASE"/>
    <property type="match status" value="1"/>
</dbReference>
<keyword evidence="13" id="KW-0411">Iron-sulfur</keyword>
<keyword evidence="8" id="KW-0963">Cytoplasm</keyword>
<evidence type="ECO:0000256" key="14">
    <source>
        <dbReference type="ARBA" id="ARBA00023244"/>
    </source>
</evidence>
<dbReference type="GO" id="GO:0051989">
    <property type="term" value="F:coproporphyrinogen dehydrogenase activity"/>
    <property type="evidence" value="ECO:0007669"/>
    <property type="project" value="UniProtKB-EC"/>
</dbReference>
<keyword evidence="11" id="KW-0560">Oxidoreductase</keyword>
<comment type="catalytic activity">
    <reaction evidence="15">
        <text>coproporphyrinogen III + 2 S-adenosyl-L-methionine = protoporphyrinogen IX + 2 5'-deoxyadenosine + 2 L-methionine + 2 CO2</text>
        <dbReference type="Rhea" id="RHEA:15425"/>
        <dbReference type="ChEBI" id="CHEBI:16526"/>
        <dbReference type="ChEBI" id="CHEBI:17319"/>
        <dbReference type="ChEBI" id="CHEBI:57307"/>
        <dbReference type="ChEBI" id="CHEBI:57309"/>
        <dbReference type="ChEBI" id="CHEBI:57844"/>
        <dbReference type="ChEBI" id="CHEBI:59789"/>
        <dbReference type="EC" id="1.3.98.3"/>
    </reaction>
</comment>
<keyword evidence="10" id="KW-0479">Metal-binding</keyword>
<dbReference type="NCBIfam" id="TIGR00538">
    <property type="entry name" value="hemN"/>
    <property type="match status" value="1"/>
</dbReference>
<comment type="pathway">
    <text evidence="3">Porphyrin-containing compound metabolism; protoporphyrin-IX biosynthesis; protoporphyrinogen-IX from coproporphyrinogen-III (AdoMet route): step 1/1.</text>
</comment>